<feature type="domain" description="Glycosyl hydrolase family 31 C-terminal" evidence="6">
    <location>
        <begin position="580"/>
        <end position="680"/>
    </location>
</feature>
<feature type="domain" description="Glycoside hydrolase family 31 TIM barrel" evidence="3">
    <location>
        <begin position="246"/>
        <end position="569"/>
    </location>
</feature>
<dbReference type="CDD" id="cd14752">
    <property type="entry name" value="GH31_N"/>
    <property type="match status" value="1"/>
</dbReference>
<protein>
    <submittedName>
        <fullName evidence="7">Xylosidase</fullName>
    </submittedName>
</protein>
<dbReference type="SUPFAM" id="SSF74650">
    <property type="entry name" value="Galactose mutarotase-like"/>
    <property type="match status" value="1"/>
</dbReference>
<dbReference type="Gene3D" id="2.60.40.1180">
    <property type="entry name" value="Golgi alpha-mannosidase II"/>
    <property type="match status" value="2"/>
</dbReference>
<evidence type="ECO:0000259" key="3">
    <source>
        <dbReference type="Pfam" id="PF01055"/>
    </source>
</evidence>
<evidence type="ECO:0000259" key="6">
    <source>
        <dbReference type="Pfam" id="PF21365"/>
    </source>
</evidence>
<dbReference type="InterPro" id="IPR011013">
    <property type="entry name" value="Gal_mutarotase_sf_dom"/>
</dbReference>
<dbReference type="EMBL" id="CP017479">
    <property type="protein sequence ID" value="AOW10542.1"/>
    <property type="molecule type" value="Genomic_DNA"/>
</dbReference>
<dbReference type="Gene3D" id="3.20.20.80">
    <property type="entry name" value="Glycosidases"/>
    <property type="match status" value="1"/>
</dbReference>
<dbReference type="Pfam" id="PF13802">
    <property type="entry name" value="Gal_mutarotas_2"/>
    <property type="match status" value="1"/>
</dbReference>
<dbReference type="Pfam" id="PF01055">
    <property type="entry name" value="Glyco_hydro_31_2nd"/>
    <property type="match status" value="1"/>
</dbReference>
<keyword evidence="8" id="KW-1185">Reference proteome</keyword>
<reference evidence="7 8" key="1">
    <citation type="submission" date="2016-10" db="EMBL/GenBank/DDBJ databases">
        <title>Flavobacterium gilvum sp. nov., isolated from stream water.</title>
        <authorList>
            <person name="Shin S.-K."/>
            <person name="Cho Y.-J."/>
            <person name="Yi H."/>
        </authorList>
    </citation>
    <scope>NUCLEOTIDE SEQUENCE [LARGE SCALE GENOMIC DNA]</scope>
    <source>
        <strain evidence="7 8">EM1308</strain>
    </source>
</reference>
<dbReference type="InterPro" id="IPR051816">
    <property type="entry name" value="Glycosyl_Hydrolase_31"/>
</dbReference>
<dbReference type="InterPro" id="IPR025887">
    <property type="entry name" value="Glyco_hydro_31_N_dom"/>
</dbReference>
<dbReference type="CDD" id="cd06591">
    <property type="entry name" value="GH31_xylosidase_XylS"/>
    <property type="match status" value="1"/>
</dbReference>
<evidence type="ECO:0000256" key="2">
    <source>
        <dbReference type="RuleBase" id="RU361185"/>
    </source>
</evidence>
<gene>
    <name evidence="7" type="ORF">EM308_14100</name>
</gene>
<evidence type="ECO:0000256" key="1">
    <source>
        <dbReference type="ARBA" id="ARBA00007806"/>
    </source>
</evidence>
<organism evidence="7 8">
    <name type="scientific">Flavobacterium gilvum</name>
    <dbReference type="NCBI Taxonomy" id="1492737"/>
    <lineage>
        <taxon>Bacteria</taxon>
        <taxon>Pseudomonadati</taxon>
        <taxon>Bacteroidota</taxon>
        <taxon>Flavobacteriia</taxon>
        <taxon>Flavobacteriales</taxon>
        <taxon>Flavobacteriaceae</taxon>
        <taxon>Flavobacterium</taxon>
    </lineage>
</organism>
<dbReference type="Gene3D" id="2.60.40.1760">
    <property type="entry name" value="glycosyl hydrolase (family 31)"/>
    <property type="match status" value="1"/>
</dbReference>
<dbReference type="SUPFAM" id="SSF51445">
    <property type="entry name" value="(Trans)glycosidases"/>
    <property type="match status" value="1"/>
</dbReference>
<dbReference type="PANTHER" id="PTHR43863:SF2">
    <property type="entry name" value="MALTASE-GLUCOAMYLASE"/>
    <property type="match status" value="1"/>
</dbReference>
<feature type="domain" description="DUF5110" evidence="5">
    <location>
        <begin position="696"/>
        <end position="764"/>
    </location>
</feature>
<dbReference type="PANTHER" id="PTHR43863">
    <property type="entry name" value="HYDROLASE, PUTATIVE (AFU_ORTHOLOGUE AFUA_1G03140)-RELATED"/>
    <property type="match status" value="1"/>
</dbReference>
<dbReference type="GO" id="GO:0005975">
    <property type="term" value="P:carbohydrate metabolic process"/>
    <property type="evidence" value="ECO:0007669"/>
    <property type="project" value="InterPro"/>
</dbReference>
<evidence type="ECO:0000313" key="8">
    <source>
        <dbReference type="Proteomes" id="UP000175968"/>
    </source>
</evidence>
<keyword evidence="2" id="KW-0378">Hydrolase</keyword>
<dbReference type="Pfam" id="PF17137">
    <property type="entry name" value="DUF5110"/>
    <property type="match status" value="1"/>
</dbReference>
<accession>A0AAC9N6P0</accession>
<dbReference type="GO" id="GO:0004553">
    <property type="term" value="F:hydrolase activity, hydrolyzing O-glycosyl compounds"/>
    <property type="evidence" value="ECO:0007669"/>
    <property type="project" value="InterPro"/>
</dbReference>
<dbReference type="Proteomes" id="UP000175968">
    <property type="component" value="Chromosome"/>
</dbReference>
<evidence type="ECO:0000259" key="5">
    <source>
        <dbReference type="Pfam" id="PF17137"/>
    </source>
</evidence>
<comment type="similarity">
    <text evidence="1 2">Belongs to the glycosyl hydrolase 31 family.</text>
</comment>
<dbReference type="InterPro" id="IPR000322">
    <property type="entry name" value="Glyco_hydro_31_TIM"/>
</dbReference>
<dbReference type="AlphaFoldDB" id="A0AAC9N6P0"/>
<evidence type="ECO:0000259" key="4">
    <source>
        <dbReference type="Pfam" id="PF13802"/>
    </source>
</evidence>
<feature type="domain" description="Glycoside hydrolase family 31 N-terminal" evidence="4">
    <location>
        <begin position="45"/>
        <end position="204"/>
    </location>
</feature>
<dbReference type="SUPFAM" id="SSF51011">
    <property type="entry name" value="Glycosyl hydrolase domain"/>
    <property type="match status" value="1"/>
</dbReference>
<dbReference type="Pfam" id="PF21365">
    <property type="entry name" value="Glyco_hydro_31_3rd"/>
    <property type="match status" value="1"/>
</dbReference>
<keyword evidence="2" id="KW-0326">Glycosidase</keyword>
<proteinExistence type="inferred from homology"/>
<dbReference type="InterPro" id="IPR048395">
    <property type="entry name" value="Glyco_hydro_31_C"/>
</dbReference>
<dbReference type="InterPro" id="IPR033403">
    <property type="entry name" value="DUF5110"/>
</dbReference>
<evidence type="ECO:0000313" key="7">
    <source>
        <dbReference type="EMBL" id="AOW10542.1"/>
    </source>
</evidence>
<sequence>MNLKNYYMKKIVITILFFTFSIPLFSADFERTKLGIKANIQSMDVEVQFYNPHIVRIVKSQEGFVFKKESLSVIKTPQVVNLIVNQQGDIVSLKSEFIQVTLDLKTGKVSFYDLSGKALFTEKDYGTQFTPIKDVDKKTFTVRQAFLLDKDEAIYGLGQQQEGKMNQRGQKLLLRNENTKICIPFIQSTKGYGVFWDNYSPTKFVDNPQEMSLESEVGDGLDYYFLYGKNADGVIAKMRDLTGQSPLLPLWTLGFWQSRERYTSQEEIVGVVEKFRKLGVPLDGIIQDWQYWGGNGNWNSMNFDNPKFSEPQKMIDRIHQLNAHYMISVWASFGRDTKQFSELKEKKSLLNFETYPKEATPYDPYNPEARNLYWEYLSKGLFAKGVDAWWMDSTEPDRTFTRDSDLDVPTHLGTFRSVYNAFPLQTVGGVYDHQRKAASNKRVFILTRSAFAGQQRYGANSWSGDIHGRWDVLRKQIPAGLNFSLCGIPYWNTDIGGFSVDYKGGIKNVAYRELYVRWLQFGTFMPMMRSHGTSTPREIYMFGQKGDWAYDAQEKFINLRYRLLPYNYSTAWDVTNQSGSMMRALVMDFSQDKKVYDINDEYMFGKSLLIAPVTESMYVKNENDKSEEDFSQIKSKQVYLPEGTSWYDFWTGAQFSGGQTISKEVPVDIMPIYVKAGTILPVGPKVQYATEKKWDNLELYVYPGADGEFTLYEDENDNYNYEKGAFSTIKINWNDKEQTLTIENRKGSFPGMLKTRNFNISLITKGKSTADFSAKTDKAVTYKGKEIVIKLK</sequence>
<dbReference type="InterPro" id="IPR013780">
    <property type="entry name" value="Glyco_hydro_b"/>
</dbReference>
<dbReference type="InterPro" id="IPR017853">
    <property type="entry name" value="GH"/>
</dbReference>
<name>A0AAC9N6P0_9FLAO</name>
<dbReference type="KEGG" id="fgl:EM308_14100"/>
<dbReference type="GO" id="GO:0030246">
    <property type="term" value="F:carbohydrate binding"/>
    <property type="evidence" value="ECO:0007669"/>
    <property type="project" value="InterPro"/>
</dbReference>